<dbReference type="AlphaFoldDB" id="A0A0X8JQW3"/>
<keyword evidence="2" id="KW-1185">Reference proteome</keyword>
<evidence type="ECO:0000313" key="2">
    <source>
        <dbReference type="Proteomes" id="UP000063964"/>
    </source>
</evidence>
<protein>
    <recommendedName>
        <fullName evidence="3">C_GCAxxG_C_C family protein</fullName>
    </recommendedName>
</protein>
<proteinExistence type="predicted"/>
<dbReference type="Proteomes" id="UP000063964">
    <property type="component" value="Chromosome"/>
</dbReference>
<reference evidence="2" key="1">
    <citation type="submission" date="2016-02" db="EMBL/GenBank/DDBJ databases">
        <authorList>
            <person name="Holder M.E."/>
            <person name="Ajami N.J."/>
            <person name="Petrosino J.F."/>
        </authorList>
    </citation>
    <scope>NUCLEOTIDE SEQUENCE [LARGE SCALE GENOMIC DNA]</scope>
    <source>
        <strain evidence="2">DSM 12838</strain>
    </source>
</reference>
<accession>A0A0X8JQW3</accession>
<organism evidence="1 2">
    <name type="scientific">Desulfomicrobium orale DSM 12838</name>
    <dbReference type="NCBI Taxonomy" id="888061"/>
    <lineage>
        <taxon>Bacteria</taxon>
        <taxon>Pseudomonadati</taxon>
        <taxon>Thermodesulfobacteriota</taxon>
        <taxon>Desulfovibrionia</taxon>
        <taxon>Desulfovibrionales</taxon>
        <taxon>Desulfomicrobiaceae</taxon>
        <taxon>Desulfomicrobium</taxon>
    </lineage>
</organism>
<dbReference type="EMBL" id="CP014230">
    <property type="protein sequence ID" value="AMD93176.1"/>
    <property type="molecule type" value="Genomic_DNA"/>
</dbReference>
<gene>
    <name evidence="1" type="ORF">AXF15_08735</name>
</gene>
<dbReference type="NCBIfam" id="NF045669">
    <property type="entry name" value="DVU1555_fam_CGA"/>
    <property type="match status" value="1"/>
</dbReference>
<evidence type="ECO:0008006" key="3">
    <source>
        <dbReference type="Google" id="ProtNLM"/>
    </source>
</evidence>
<dbReference type="STRING" id="888061.AXF15_08735"/>
<dbReference type="KEGG" id="doa:AXF15_08735"/>
<dbReference type="Pfam" id="PF09719">
    <property type="entry name" value="C_GCAxxG_C_C"/>
    <property type="match status" value="1"/>
</dbReference>
<name>A0A0X8JQW3_9BACT</name>
<sequence length="148" mass="15705">MSDYDLDILRLGHAGYCCAQVVMLLGLEQSGADNPGLVRAMAGLCYGFSSSRGACGTLTGAACLLSWYAGKGAPEEEAHERLPLMQAELAEWFEQYARERFGGIRCADIVDDGKPDPQTCGGLVAECFGKVMTLLAENGIDPLDAAHA</sequence>
<evidence type="ECO:0000313" key="1">
    <source>
        <dbReference type="EMBL" id="AMD93176.1"/>
    </source>
</evidence>
<dbReference type="RefSeq" id="WP_066606148.1">
    <property type="nucleotide sequence ID" value="NZ_CP014230.1"/>
</dbReference>
<dbReference type="OrthoDB" id="163426at2"/>
<dbReference type="InterPro" id="IPR010181">
    <property type="entry name" value="CGCAxxGCC_motif"/>
</dbReference>